<dbReference type="Proteomes" id="UP000050795">
    <property type="component" value="Unassembled WGS sequence"/>
</dbReference>
<feature type="region of interest" description="Disordered" evidence="1">
    <location>
        <begin position="25"/>
        <end position="66"/>
    </location>
</feature>
<protein>
    <submittedName>
        <fullName evidence="3">Uncharacterized protein</fullName>
    </submittedName>
</protein>
<sequence length="79" mass="9388">MPDLPILVQNYFRTVQVLRGFERSRTRHRQSLIPLSERSRLMKEPVDENSSSNPTDSNSSRWNKARQFIIEERERQSAN</sequence>
<proteinExistence type="predicted"/>
<evidence type="ECO:0000256" key="1">
    <source>
        <dbReference type="SAM" id="MobiDB-lite"/>
    </source>
</evidence>
<dbReference type="WBParaSite" id="TREG1_123150.1">
    <property type="protein sequence ID" value="TREG1_123150.1"/>
    <property type="gene ID" value="TREG1_123150"/>
</dbReference>
<evidence type="ECO:0000313" key="2">
    <source>
        <dbReference type="Proteomes" id="UP000050795"/>
    </source>
</evidence>
<reference evidence="2" key="1">
    <citation type="submission" date="2022-06" db="EMBL/GenBank/DDBJ databases">
        <authorList>
            <person name="Berger JAMES D."/>
            <person name="Berger JAMES D."/>
        </authorList>
    </citation>
    <scope>NUCLEOTIDE SEQUENCE [LARGE SCALE GENOMIC DNA]</scope>
</reference>
<reference evidence="3" key="2">
    <citation type="submission" date="2023-11" db="UniProtKB">
        <authorList>
            <consortium name="WormBaseParasite"/>
        </authorList>
    </citation>
    <scope>IDENTIFICATION</scope>
</reference>
<feature type="compositionally biased region" description="Basic and acidic residues" evidence="1">
    <location>
        <begin position="37"/>
        <end position="46"/>
    </location>
</feature>
<dbReference type="AlphaFoldDB" id="A0AA85IZW3"/>
<organism evidence="2 3">
    <name type="scientific">Trichobilharzia regenti</name>
    <name type="common">Nasal bird schistosome</name>
    <dbReference type="NCBI Taxonomy" id="157069"/>
    <lineage>
        <taxon>Eukaryota</taxon>
        <taxon>Metazoa</taxon>
        <taxon>Spiralia</taxon>
        <taxon>Lophotrochozoa</taxon>
        <taxon>Platyhelminthes</taxon>
        <taxon>Trematoda</taxon>
        <taxon>Digenea</taxon>
        <taxon>Strigeidida</taxon>
        <taxon>Schistosomatoidea</taxon>
        <taxon>Schistosomatidae</taxon>
        <taxon>Trichobilharzia</taxon>
    </lineage>
</organism>
<evidence type="ECO:0000313" key="3">
    <source>
        <dbReference type="WBParaSite" id="TREG1_123150.1"/>
    </source>
</evidence>
<accession>A0AA85IZW3</accession>
<feature type="compositionally biased region" description="Low complexity" evidence="1">
    <location>
        <begin position="49"/>
        <end position="60"/>
    </location>
</feature>
<keyword evidence="2" id="KW-1185">Reference proteome</keyword>
<name>A0AA85IZW3_TRIRE</name>